<keyword evidence="6 9" id="KW-0560">Oxidoreductase</keyword>
<reference evidence="11" key="1">
    <citation type="submission" date="2024-03" db="EMBL/GenBank/DDBJ databases">
        <title>WGS assembly of Saponaria officinalis var. Norfolk2.</title>
        <authorList>
            <person name="Jenkins J."/>
            <person name="Shu S."/>
            <person name="Grimwood J."/>
            <person name="Barry K."/>
            <person name="Goodstein D."/>
            <person name="Schmutz J."/>
            <person name="Leebens-Mack J."/>
            <person name="Osbourn A."/>
        </authorList>
    </citation>
    <scope>NUCLEOTIDE SEQUENCE [LARGE SCALE GENOMIC DNA]</scope>
    <source>
        <strain evidence="11">JIC</strain>
    </source>
</reference>
<keyword evidence="8" id="KW-0284">Flavonoid biosynthesis</keyword>
<keyword evidence="5" id="KW-0847">Vitamin C</keyword>
<evidence type="ECO:0000256" key="7">
    <source>
        <dbReference type="ARBA" id="ARBA00023004"/>
    </source>
</evidence>
<evidence type="ECO:0000256" key="1">
    <source>
        <dbReference type="ARBA" id="ARBA00001961"/>
    </source>
</evidence>
<evidence type="ECO:0000256" key="2">
    <source>
        <dbReference type="ARBA" id="ARBA00004966"/>
    </source>
</evidence>
<dbReference type="Proteomes" id="UP001443914">
    <property type="component" value="Unassembled WGS sequence"/>
</dbReference>
<dbReference type="InterPro" id="IPR027443">
    <property type="entry name" value="IPNS-like_sf"/>
</dbReference>
<dbReference type="EMBL" id="JBDFQZ010000003">
    <property type="protein sequence ID" value="KAK9739998.1"/>
    <property type="molecule type" value="Genomic_DNA"/>
</dbReference>
<dbReference type="Pfam" id="PF03171">
    <property type="entry name" value="2OG-FeII_Oxy"/>
    <property type="match status" value="1"/>
</dbReference>
<dbReference type="InterPro" id="IPR044861">
    <property type="entry name" value="IPNS-like_FE2OG_OXY"/>
</dbReference>
<dbReference type="PROSITE" id="PS51471">
    <property type="entry name" value="FE2OG_OXY"/>
    <property type="match status" value="1"/>
</dbReference>
<comment type="caution">
    <text evidence="11">The sequence shown here is derived from an EMBL/GenBank/DDBJ whole genome shotgun (WGS) entry which is preliminary data.</text>
</comment>
<sequence>MAPTTAVVTPTTLAKEDTVKEGYVVDESERAKVAYNLFSDDIPVISLGGRREEIVKQIVEACEEWGIFQLIDHGVDDHLISEMTNLTKQFFALPDDDKLRFQMSEGKKGGFLISSHLQGEVVANWRELVLFFAQPEHSRDYSRWPDKPKEWRAVTEAYSEQMMRLGHTILGLLSEGLGLEKDVLVKSLGEITQHLVVNHYPKCPQPELAVGLKRHTDPSSITLLLQGNVGGLQATRDGGNTWVTVRPVHNAFVINLGDYLYYTSNGRFKSADHQAIVNKEEARMTIAVFLNPHQDARVYPLNLKEGDACKVMDRPMTYGEMNHRHKTKYLESVRLKKLAKDQNWAPELLRSKLSQLH</sequence>
<evidence type="ECO:0000256" key="3">
    <source>
        <dbReference type="ARBA" id="ARBA00008056"/>
    </source>
</evidence>
<dbReference type="Gene3D" id="2.60.120.330">
    <property type="entry name" value="B-lactam Antibiotic, Isopenicillin N Synthase, Chain"/>
    <property type="match status" value="1"/>
</dbReference>
<dbReference type="Pfam" id="PF14226">
    <property type="entry name" value="DIOX_N"/>
    <property type="match status" value="1"/>
</dbReference>
<evidence type="ECO:0000256" key="5">
    <source>
        <dbReference type="ARBA" id="ARBA00022896"/>
    </source>
</evidence>
<dbReference type="SUPFAM" id="SSF51197">
    <property type="entry name" value="Clavaminate synthase-like"/>
    <property type="match status" value="1"/>
</dbReference>
<proteinExistence type="inferred from homology"/>
<comment type="similarity">
    <text evidence="3 9">Belongs to the iron/ascorbate-dependent oxidoreductase family.</text>
</comment>
<feature type="domain" description="Fe2OG dioxygenase" evidence="10">
    <location>
        <begin position="190"/>
        <end position="292"/>
    </location>
</feature>
<dbReference type="GO" id="GO:0016491">
    <property type="term" value="F:oxidoreductase activity"/>
    <property type="evidence" value="ECO:0007669"/>
    <property type="project" value="UniProtKB-KW"/>
</dbReference>
<evidence type="ECO:0000313" key="12">
    <source>
        <dbReference type="Proteomes" id="UP001443914"/>
    </source>
</evidence>
<keyword evidence="12" id="KW-1185">Reference proteome</keyword>
<organism evidence="11 12">
    <name type="scientific">Saponaria officinalis</name>
    <name type="common">Common soapwort</name>
    <name type="synonym">Lychnis saponaria</name>
    <dbReference type="NCBI Taxonomy" id="3572"/>
    <lineage>
        <taxon>Eukaryota</taxon>
        <taxon>Viridiplantae</taxon>
        <taxon>Streptophyta</taxon>
        <taxon>Embryophyta</taxon>
        <taxon>Tracheophyta</taxon>
        <taxon>Spermatophyta</taxon>
        <taxon>Magnoliopsida</taxon>
        <taxon>eudicotyledons</taxon>
        <taxon>Gunneridae</taxon>
        <taxon>Pentapetalae</taxon>
        <taxon>Caryophyllales</taxon>
        <taxon>Caryophyllaceae</taxon>
        <taxon>Caryophylleae</taxon>
        <taxon>Saponaria</taxon>
    </lineage>
</organism>
<comment type="pathway">
    <text evidence="2">Secondary metabolite biosynthesis; flavonoid biosynthesis.</text>
</comment>
<dbReference type="GO" id="GO:0009813">
    <property type="term" value="P:flavonoid biosynthetic process"/>
    <property type="evidence" value="ECO:0007669"/>
    <property type="project" value="UniProtKB-KW"/>
</dbReference>
<evidence type="ECO:0000259" key="10">
    <source>
        <dbReference type="PROSITE" id="PS51471"/>
    </source>
</evidence>
<protein>
    <recommendedName>
        <fullName evidence="10">Fe2OG dioxygenase domain-containing protein</fullName>
    </recommendedName>
</protein>
<keyword evidence="4 9" id="KW-0479">Metal-binding</keyword>
<gene>
    <name evidence="11" type="ORF">RND81_03G003100</name>
</gene>
<dbReference type="AlphaFoldDB" id="A0AAW1LXY8"/>
<dbReference type="PANTHER" id="PTHR47991">
    <property type="entry name" value="OXOGLUTARATE/IRON-DEPENDENT DIOXYGENASE"/>
    <property type="match status" value="1"/>
</dbReference>
<dbReference type="GO" id="GO:0046872">
    <property type="term" value="F:metal ion binding"/>
    <property type="evidence" value="ECO:0007669"/>
    <property type="project" value="UniProtKB-KW"/>
</dbReference>
<dbReference type="InterPro" id="IPR050295">
    <property type="entry name" value="Plant_2OG-oxidoreductases"/>
</dbReference>
<evidence type="ECO:0000256" key="9">
    <source>
        <dbReference type="RuleBase" id="RU003682"/>
    </source>
</evidence>
<evidence type="ECO:0000256" key="8">
    <source>
        <dbReference type="ARBA" id="ARBA00023241"/>
    </source>
</evidence>
<dbReference type="GO" id="GO:0031418">
    <property type="term" value="F:L-ascorbic acid binding"/>
    <property type="evidence" value="ECO:0007669"/>
    <property type="project" value="UniProtKB-KW"/>
</dbReference>
<dbReference type="InterPro" id="IPR005123">
    <property type="entry name" value="Oxoglu/Fe-dep_dioxygenase_dom"/>
</dbReference>
<keyword evidence="7 9" id="KW-0408">Iron</keyword>
<evidence type="ECO:0000313" key="11">
    <source>
        <dbReference type="EMBL" id="KAK9739998.1"/>
    </source>
</evidence>
<accession>A0AAW1LXY8</accession>
<dbReference type="FunFam" id="2.60.120.330:FF:000016">
    <property type="entry name" value="Naringenin,2-oxoglutarate 3-dioxygenase"/>
    <property type="match status" value="1"/>
</dbReference>
<comment type="cofactor">
    <cofactor evidence="1">
        <name>L-ascorbate</name>
        <dbReference type="ChEBI" id="CHEBI:38290"/>
    </cofactor>
</comment>
<evidence type="ECO:0000256" key="4">
    <source>
        <dbReference type="ARBA" id="ARBA00022723"/>
    </source>
</evidence>
<name>A0AAW1LXY8_SAPOF</name>
<dbReference type="InterPro" id="IPR026992">
    <property type="entry name" value="DIOX_N"/>
</dbReference>
<evidence type="ECO:0000256" key="6">
    <source>
        <dbReference type="ARBA" id="ARBA00023002"/>
    </source>
</evidence>